<sequence length="107" mass="12022">MALFRSAHPKTTAAESEGIGHDNQVTCKIYFPVYFLRLRSFARLSHLIFSLASTAVLSICTPYIFSGIYKLAWLSDWRNTLSDLDALVQRSSTMPLVAAEHLKARDT</sequence>
<geneLocation type="plasmid" evidence="3">
    <name>psfrenxt3b</name>
</geneLocation>
<dbReference type="EMBL" id="CP024309">
    <property type="protein sequence ID" value="AUX78733.1"/>
    <property type="molecule type" value="Genomic_DNA"/>
</dbReference>
<keyword evidence="1" id="KW-0472">Membrane</keyword>
<evidence type="ECO:0000313" key="3">
    <source>
        <dbReference type="Proteomes" id="UP000239340"/>
    </source>
</evidence>
<evidence type="ECO:0000313" key="2">
    <source>
        <dbReference type="EMBL" id="AUX78733.1"/>
    </source>
</evidence>
<gene>
    <name evidence="2" type="ORF">NXT3_PB00071</name>
</gene>
<accession>A0A2L0HB75</accession>
<keyword evidence="1" id="KW-0812">Transmembrane</keyword>
<proteinExistence type="predicted"/>
<name>A0A2L0HB75_RHIFR</name>
<dbReference type="AlphaFoldDB" id="A0A2L0HB75"/>
<evidence type="ECO:0000256" key="1">
    <source>
        <dbReference type="SAM" id="Phobius"/>
    </source>
</evidence>
<feature type="transmembrane region" description="Helical" evidence="1">
    <location>
        <begin position="47"/>
        <end position="69"/>
    </location>
</feature>
<dbReference type="Proteomes" id="UP000239340">
    <property type="component" value="Plasmid pSfreNXT3b"/>
</dbReference>
<keyword evidence="2" id="KW-0614">Plasmid</keyword>
<protein>
    <submittedName>
        <fullName evidence="2">Uncharacterized protein</fullName>
    </submittedName>
</protein>
<organism evidence="2 3">
    <name type="scientific">Rhizobium fredii</name>
    <name type="common">Sinorhizobium fredii</name>
    <dbReference type="NCBI Taxonomy" id="380"/>
    <lineage>
        <taxon>Bacteria</taxon>
        <taxon>Pseudomonadati</taxon>
        <taxon>Pseudomonadota</taxon>
        <taxon>Alphaproteobacteria</taxon>
        <taxon>Hyphomicrobiales</taxon>
        <taxon>Rhizobiaceae</taxon>
        <taxon>Sinorhizobium/Ensifer group</taxon>
        <taxon>Sinorhizobium</taxon>
    </lineage>
</organism>
<reference evidence="2 3" key="1">
    <citation type="submission" date="2017-10" db="EMBL/GenBank/DDBJ databases">
        <title>Analysis of the genome sequences of Rhizobium populations associated to common bean (phaseolus vulgaris).</title>
        <authorList>
            <person name="Bustos P."/>
            <person name="Santamaria R.I."/>
            <person name="Miranda-Sanchez F."/>
            <person name="Perez-Carrascal O."/>
            <person name="Juarez S."/>
            <person name="Lozano L."/>
            <person name="Martinez-Flores I."/>
            <person name="Vinuesa P."/>
            <person name="Martinez-Romero E."/>
            <person name="Cevallos M.A."/>
            <person name="Romero D."/>
            <person name="Davila G."/>
            <person name="Gonzalez V."/>
        </authorList>
    </citation>
    <scope>NUCLEOTIDE SEQUENCE [LARGE SCALE GENOMIC DNA]</scope>
    <source>
        <strain evidence="2 3">NXT3</strain>
        <plasmid evidence="3">Plasmid psfrenxt3b</plasmid>
    </source>
</reference>
<keyword evidence="1" id="KW-1133">Transmembrane helix</keyword>